<gene>
    <name evidence="2" type="ORF">D9611_009299</name>
</gene>
<dbReference type="AlphaFoldDB" id="A0A8H5F425"/>
<keyword evidence="3" id="KW-1185">Reference proteome</keyword>
<evidence type="ECO:0000259" key="1">
    <source>
        <dbReference type="Pfam" id="PF00144"/>
    </source>
</evidence>
<comment type="caution">
    <text evidence="2">The sequence shown here is derived from an EMBL/GenBank/DDBJ whole genome shotgun (WGS) entry which is preliminary data.</text>
</comment>
<dbReference type="SUPFAM" id="SSF56601">
    <property type="entry name" value="beta-lactamase/transpeptidase-like"/>
    <property type="match status" value="1"/>
</dbReference>
<evidence type="ECO:0000313" key="2">
    <source>
        <dbReference type="EMBL" id="KAF5323065.1"/>
    </source>
</evidence>
<dbReference type="InterPro" id="IPR001466">
    <property type="entry name" value="Beta-lactam-related"/>
</dbReference>
<dbReference type="Proteomes" id="UP000541558">
    <property type="component" value="Unassembled WGS sequence"/>
</dbReference>
<evidence type="ECO:0000313" key="3">
    <source>
        <dbReference type="Proteomes" id="UP000541558"/>
    </source>
</evidence>
<dbReference type="PANTHER" id="PTHR43283:SF3">
    <property type="entry name" value="BETA-LACTAMASE FAMILY PROTEIN (AFU_ORTHOLOGUE AFUA_5G07500)"/>
    <property type="match status" value="1"/>
</dbReference>
<feature type="domain" description="Beta-lactamase-related" evidence="1">
    <location>
        <begin position="12"/>
        <end position="387"/>
    </location>
</feature>
<dbReference type="Pfam" id="PF00144">
    <property type="entry name" value="Beta-lactamase"/>
    <property type="match status" value="1"/>
</dbReference>
<protein>
    <recommendedName>
        <fullName evidence="1">Beta-lactamase-related domain-containing protein</fullName>
    </recommendedName>
</protein>
<proteinExistence type="predicted"/>
<organism evidence="2 3">
    <name type="scientific">Ephemerocybe angulata</name>
    <dbReference type="NCBI Taxonomy" id="980116"/>
    <lineage>
        <taxon>Eukaryota</taxon>
        <taxon>Fungi</taxon>
        <taxon>Dikarya</taxon>
        <taxon>Basidiomycota</taxon>
        <taxon>Agaricomycotina</taxon>
        <taxon>Agaricomycetes</taxon>
        <taxon>Agaricomycetidae</taxon>
        <taxon>Agaricales</taxon>
        <taxon>Agaricineae</taxon>
        <taxon>Psathyrellaceae</taxon>
        <taxon>Ephemerocybe</taxon>
    </lineage>
</organism>
<dbReference type="PANTHER" id="PTHR43283">
    <property type="entry name" value="BETA-LACTAMASE-RELATED"/>
    <property type="match status" value="1"/>
</dbReference>
<dbReference type="InterPro" id="IPR012338">
    <property type="entry name" value="Beta-lactam/transpept-like"/>
</dbReference>
<reference evidence="2 3" key="1">
    <citation type="journal article" date="2020" name="ISME J.">
        <title>Uncovering the hidden diversity of litter-decomposition mechanisms in mushroom-forming fungi.</title>
        <authorList>
            <person name="Floudas D."/>
            <person name="Bentzer J."/>
            <person name="Ahren D."/>
            <person name="Johansson T."/>
            <person name="Persson P."/>
            <person name="Tunlid A."/>
        </authorList>
    </citation>
    <scope>NUCLEOTIDE SEQUENCE [LARGE SCALE GENOMIC DNA]</scope>
    <source>
        <strain evidence="2 3">CBS 175.51</strain>
    </source>
</reference>
<dbReference type="InterPro" id="IPR050789">
    <property type="entry name" value="Diverse_Enzym_Activities"/>
</dbReference>
<sequence length="409" mass="44551">MVKLSDAGKKALDALVAETQAAKKIPGFGLAVTNLDEQLYVSTGGYKAYDDPSSGPVTPETLFWLCSMTKMITSIAGLQLVEQGKISFDEPIYKYIPEFKNAVVLEGTTQKPVTNHPTVGSLFSHSSGLSYFAFLPDPIIGLSANYLFDYSELGTRAAAHDKFLELTKGMFPGIPLVNEPGTFSYGFSCDILAMILEKVTGQSLIDYTKENIFNPIGIKTTFTLNAHLTDKLMELSFRNSDGSISRWDNQVELIPRYPKEVLFAIGGMGAYSTLPDYVTLLRHLLRIEAGKQVAVPVLKRETVKGMFKPQLSAQGAAPVDALLKMIDATNPNWDGTNFSTAVALTTKDWHGLRKAGSGFWSGWAGTNFVMDPTTGIALVSGTQIVPTMDAGANELWNKMEAIVYANLED</sequence>
<dbReference type="OrthoDB" id="428260at2759"/>
<accession>A0A8H5F425</accession>
<dbReference type="Gene3D" id="3.40.710.10">
    <property type="entry name" value="DD-peptidase/beta-lactamase superfamily"/>
    <property type="match status" value="1"/>
</dbReference>
<dbReference type="EMBL" id="JAACJK010000167">
    <property type="protein sequence ID" value="KAF5323065.1"/>
    <property type="molecule type" value="Genomic_DNA"/>
</dbReference>
<name>A0A8H5F425_9AGAR</name>